<evidence type="ECO:0000256" key="1">
    <source>
        <dbReference type="ARBA" id="ARBA00004123"/>
    </source>
</evidence>
<keyword evidence="2" id="KW-0479">Metal-binding</keyword>
<organism evidence="6 7">
    <name type="scientific">Cladophialophora carrionii</name>
    <dbReference type="NCBI Taxonomy" id="86049"/>
    <lineage>
        <taxon>Eukaryota</taxon>
        <taxon>Fungi</taxon>
        <taxon>Dikarya</taxon>
        <taxon>Ascomycota</taxon>
        <taxon>Pezizomycotina</taxon>
        <taxon>Eurotiomycetes</taxon>
        <taxon>Chaetothyriomycetidae</taxon>
        <taxon>Chaetothyriales</taxon>
        <taxon>Herpotrichiellaceae</taxon>
        <taxon>Cladophialophora</taxon>
    </lineage>
</organism>
<evidence type="ECO:0000256" key="4">
    <source>
        <dbReference type="ARBA" id="ARBA00023163"/>
    </source>
</evidence>
<dbReference type="PANTHER" id="PTHR47338:SF5">
    <property type="entry name" value="ZN(II)2CYS6 TRANSCRIPTION FACTOR (EUROFUNG)"/>
    <property type="match status" value="1"/>
</dbReference>
<dbReference type="InterPro" id="IPR050815">
    <property type="entry name" value="TF_fung"/>
</dbReference>
<reference evidence="7" key="1">
    <citation type="submission" date="2015-07" db="EMBL/GenBank/DDBJ databases">
        <authorList>
            <person name="Teixeira M.M."/>
            <person name="Souza R.C."/>
            <person name="Almeida L.G."/>
            <person name="Vicente V.A."/>
            <person name="de Hoog S."/>
            <person name="Bocca A.L."/>
            <person name="de Almeida S.R."/>
            <person name="Vasconcelos A.T."/>
            <person name="Felipe M.S."/>
        </authorList>
    </citation>
    <scope>NUCLEOTIDE SEQUENCE [LARGE SCALE GENOMIC DNA]</scope>
    <source>
        <strain evidence="7">KSF</strain>
    </source>
</reference>
<evidence type="ECO:0000313" key="6">
    <source>
        <dbReference type="EMBL" id="OCT45726.1"/>
    </source>
</evidence>
<dbReference type="GO" id="GO:0005634">
    <property type="term" value="C:nucleus"/>
    <property type="evidence" value="ECO:0007669"/>
    <property type="project" value="UniProtKB-SubCell"/>
</dbReference>
<dbReference type="Proteomes" id="UP000094526">
    <property type="component" value="Unassembled WGS sequence"/>
</dbReference>
<dbReference type="GO" id="GO:0000981">
    <property type="term" value="F:DNA-binding transcription factor activity, RNA polymerase II-specific"/>
    <property type="evidence" value="ECO:0007669"/>
    <property type="project" value="InterPro"/>
</dbReference>
<name>A0A1C1CB70_9EURO</name>
<dbReference type="VEuPathDB" id="FungiDB:CLCR_01616"/>
<dbReference type="AlphaFoldDB" id="A0A1C1CB70"/>
<dbReference type="EMBL" id="LGRB01000019">
    <property type="protein sequence ID" value="OCT45726.1"/>
    <property type="molecule type" value="Genomic_DNA"/>
</dbReference>
<comment type="caution">
    <text evidence="6">The sequence shown here is derived from an EMBL/GenBank/DDBJ whole genome shotgun (WGS) entry which is preliminary data.</text>
</comment>
<proteinExistence type="predicted"/>
<keyword evidence="5" id="KW-0539">Nucleus</keyword>
<keyword evidence="7" id="KW-1185">Reference proteome</keyword>
<dbReference type="STRING" id="86049.A0A1C1CB70"/>
<evidence type="ECO:0000256" key="3">
    <source>
        <dbReference type="ARBA" id="ARBA00023015"/>
    </source>
</evidence>
<keyword evidence="3" id="KW-0805">Transcription regulation</keyword>
<comment type="subcellular location">
    <subcellularLocation>
        <location evidence="1">Nucleus</location>
    </subcellularLocation>
</comment>
<evidence type="ECO:0000256" key="5">
    <source>
        <dbReference type="ARBA" id="ARBA00023242"/>
    </source>
</evidence>
<dbReference type="GO" id="GO:0046872">
    <property type="term" value="F:metal ion binding"/>
    <property type="evidence" value="ECO:0007669"/>
    <property type="project" value="UniProtKB-KW"/>
</dbReference>
<dbReference type="PANTHER" id="PTHR47338">
    <property type="entry name" value="ZN(II)2CYS6 TRANSCRIPTION FACTOR (EUROFUNG)-RELATED"/>
    <property type="match status" value="1"/>
</dbReference>
<evidence type="ECO:0000256" key="2">
    <source>
        <dbReference type="ARBA" id="ARBA00022723"/>
    </source>
</evidence>
<protein>
    <submittedName>
        <fullName evidence="6">Uncharacterized protein</fullName>
    </submittedName>
</protein>
<gene>
    <name evidence="6" type="ORF">CLCR_01616</name>
</gene>
<keyword evidence="4" id="KW-0804">Transcription</keyword>
<dbReference type="OrthoDB" id="2309723at2759"/>
<sequence length="318" mass="34790">MLWRSDALAQRCSGGALGSYSSAQVTRGVLGALSQVISRPALETLHFPTVIVLRSAYGQRDVVRATSTMLLQHQQPPVHVGQFTLVGKFSCRGVLVLCCPEYNDVGRRRSTGGKRVAVAKLTRCSRLKHVCNYATDGDGRKANNASIATASVKERNFSCADSSNSFARATGATLQHATASSGTKWQMPNPCPPSSVRTPYLGIPRSLIITLVDVYYANVYNASLLLHKRMFLAAIAAGTACQHVVLSVCAFALNFHQDDNERSILRDHSFNTEWADQAGKLAFQDIENPTEDHVVTFMNLALFWYSQGAWRRSAIHKG</sequence>
<dbReference type="CDD" id="cd12148">
    <property type="entry name" value="fungal_TF_MHR"/>
    <property type="match status" value="1"/>
</dbReference>
<evidence type="ECO:0000313" key="7">
    <source>
        <dbReference type="Proteomes" id="UP000094526"/>
    </source>
</evidence>
<accession>A0A1C1CB70</accession>